<dbReference type="AlphaFoldDB" id="A0A916Y541"/>
<dbReference type="SMART" id="SM00420">
    <property type="entry name" value="HTH_DEOR"/>
    <property type="match status" value="1"/>
</dbReference>
<protein>
    <submittedName>
        <fullName evidence="5">DeoR family transcriptional regulator</fullName>
    </submittedName>
</protein>
<evidence type="ECO:0000259" key="4">
    <source>
        <dbReference type="PROSITE" id="PS51000"/>
    </source>
</evidence>
<feature type="domain" description="HTH deoR-type" evidence="4">
    <location>
        <begin position="9"/>
        <end position="64"/>
    </location>
</feature>
<dbReference type="Gene3D" id="1.10.10.10">
    <property type="entry name" value="Winged helix-like DNA-binding domain superfamily/Winged helix DNA-binding domain"/>
    <property type="match status" value="1"/>
</dbReference>
<dbReference type="InterPro" id="IPR050313">
    <property type="entry name" value="Carb_Metab_HTH_regulators"/>
</dbReference>
<reference evidence="5" key="1">
    <citation type="journal article" date="2014" name="Int. J. Syst. Evol. Microbiol.">
        <title>Complete genome sequence of Corynebacterium casei LMG S-19264T (=DSM 44701T), isolated from a smear-ripened cheese.</title>
        <authorList>
            <consortium name="US DOE Joint Genome Institute (JGI-PGF)"/>
            <person name="Walter F."/>
            <person name="Albersmeier A."/>
            <person name="Kalinowski J."/>
            <person name="Ruckert C."/>
        </authorList>
    </citation>
    <scope>NUCLEOTIDE SEQUENCE</scope>
    <source>
        <strain evidence="5">CGMCC 1.15152</strain>
    </source>
</reference>
<keyword evidence="6" id="KW-1185">Reference proteome</keyword>
<dbReference type="InterPro" id="IPR036390">
    <property type="entry name" value="WH_DNA-bd_sf"/>
</dbReference>
<dbReference type="PROSITE" id="PS51000">
    <property type="entry name" value="HTH_DEOR_2"/>
    <property type="match status" value="1"/>
</dbReference>
<dbReference type="PROSITE" id="PS00894">
    <property type="entry name" value="HTH_DEOR_1"/>
    <property type="match status" value="1"/>
</dbReference>
<dbReference type="CDD" id="cd00090">
    <property type="entry name" value="HTH_ARSR"/>
    <property type="match status" value="1"/>
</dbReference>
<dbReference type="InterPro" id="IPR037171">
    <property type="entry name" value="NagB/RpiA_transferase-like"/>
</dbReference>
<dbReference type="InterPro" id="IPR018356">
    <property type="entry name" value="Tscrpt_reg_HTH_DeoR_CS"/>
</dbReference>
<dbReference type="PANTHER" id="PTHR30363">
    <property type="entry name" value="HTH-TYPE TRANSCRIPTIONAL REGULATOR SRLR-RELATED"/>
    <property type="match status" value="1"/>
</dbReference>
<evidence type="ECO:0000313" key="6">
    <source>
        <dbReference type="Proteomes" id="UP000633205"/>
    </source>
</evidence>
<dbReference type="EMBL" id="BMHO01000001">
    <property type="protein sequence ID" value="GGD30135.1"/>
    <property type="molecule type" value="Genomic_DNA"/>
</dbReference>
<dbReference type="Pfam" id="PF00455">
    <property type="entry name" value="DeoRC"/>
    <property type="match status" value="1"/>
</dbReference>
<reference evidence="5" key="2">
    <citation type="submission" date="2020-09" db="EMBL/GenBank/DDBJ databases">
        <authorList>
            <person name="Sun Q."/>
            <person name="Zhou Y."/>
        </authorList>
    </citation>
    <scope>NUCLEOTIDE SEQUENCE</scope>
    <source>
        <strain evidence="5">CGMCC 1.15152</strain>
    </source>
</reference>
<evidence type="ECO:0000256" key="3">
    <source>
        <dbReference type="ARBA" id="ARBA00023163"/>
    </source>
</evidence>
<comment type="caution">
    <text evidence="5">The sequence shown here is derived from an EMBL/GenBank/DDBJ whole genome shotgun (WGS) entry which is preliminary data.</text>
</comment>
<keyword evidence="3" id="KW-0804">Transcription</keyword>
<dbReference type="InterPro" id="IPR014036">
    <property type="entry name" value="DeoR-like_C"/>
</dbReference>
<evidence type="ECO:0000256" key="2">
    <source>
        <dbReference type="ARBA" id="ARBA00023125"/>
    </source>
</evidence>
<gene>
    <name evidence="5" type="ORF">GCM10010915_07990</name>
</gene>
<dbReference type="SUPFAM" id="SSF100950">
    <property type="entry name" value="NagB/RpiA/CoA transferase-like"/>
    <property type="match status" value="1"/>
</dbReference>
<dbReference type="Proteomes" id="UP000633205">
    <property type="component" value="Unassembled WGS sequence"/>
</dbReference>
<dbReference type="GO" id="GO:0003677">
    <property type="term" value="F:DNA binding"/>
    <property type="evidence" value="ECO:0007669"/>
    <property type="project" value="UniProtKB-KW"/>
</dbReference>
<dbReference type="SUPFAM" id="SSF46785">
    <property type="entry name" value="Winged helix' DNA-binding domain"/>
    <property type="match status" value="1"/>
</dbReference>
<dbReference type="RefSeq" id="WP_188711002.1">
    <property type="nucleotide sequence ID" value="NZ_BMHO01000001.1"/>
</dbReference>
<sequence>MSMTSSVHGEQRRRILGEMLERDGSVALAKAAAELGVSEMTIRRDLADLEAAGLARRVRGGATRVVGPRSFRDRSAQRRSAKARIAQKALALVPETGAIAIDASTTAGALGSVLTKHSSLTVVTNSWDNVHSARRAGVGRAILTGGEMDDLTDSLVGPIACRSAASYGYRTVFAGANGVDASFGASDVSPEEAQVKVEFARAADDVVLLADSTKLGSRDLARSFAWDEVSVLVTELDPTDERLDELRSRVELR</sequence>
<organism evidence="5 6">
    <name type="scientific">Microbacterium faecale</name>
    <dbReference type="NCBI Taxonomy" id="1804630"/>
    <lineage>
        <taxon>Bacteria</taxon>
        <taxon>Bacillati</taxon>
        <taxon>Actinomycetota</taxon>
        <taxon>Actinomycetes</taxon>
        <taxon>Micrococcales</taxon>
        <taxon>Microbacteriaceae</taxon>
        <taxon>Microbacterium</taxon>
    </lineage>
</organism>
<dbReference type="PRINTS" id="PR00037">
    <property type="entry name" value="HTHLACR"/>
</dbReference>
<dbReference type="InterPro" id="IPR036388">
    <property type="entry name" value="WH-like_DNA-bd_sf"/>
</dbReference>
<dbReference type="GO" id="GO:0003700">
    <property type="term" value="F:DNA-binding transcription factor activity"/>
    <property type="evidence" value="ECO:0007669"/>
    <property type="project" value="InterPro"/>
</dbReference>
<name>A0A916Y541_9MICO</name>
<dbReference type="InterPro" id="IPR011991">
    <property type="entry name" value="ArsR-like_HTH"/>
</dbReference>
<accession>A0A916Y541</accession>
<keyword evidence="2" id="KW-0238">DNA-binding</keyword>
<dbReference type="InterPro" id="IPR001034">
    <property type="entry name" value="DeoR_HTH"/>
</dbReference>
<dbReference type="Pfam" id="PF08220">
    <property type="entry name" value="HTH_DeoR"/>
    <property type="match status" value="1"/>
</dbReference>
<proteinExistence type="predicted"/>
<evidence type="ECO:0000256" key="1">
    <source>
        <dbReference type="ARBA" id="ARBA00023015"/>
    </source>
</evidence>
<keyword evidence="1" id="KW-0805">Transcription regulation</keyword>
<evidence type="ECO:0000313" key="5">
    <source>
        <dbReference type="EMBL" id="GGD30135.1"/>
    </source>
</evidence>
<dbReference type="SMART" id="SM01134">
    <property type="entry name" value="DeoRC"/>
    <property type="match status" value="1"/>
</dbReference>
<dbReference type="Gene3D" id="3.40.50.1360">
    <property type="match status" value="1"/>
</dbReference>
<dbReference type="PANTHER" id="PTHR30363:SF44">
    <property type="entry name" value="AGA OPERON TRANSCRIPTIONAL REPRESSOR-RELATED"/>
    <property type="match status" value="1"/>
</dbReference>